<proteinExistence type="predicted"/>
<feature type="region of interest" description="Disordered" evidence="1">
    <location>
        <begin position="482"/>
        <end position="507"/>
    </location>
</feature>
<dbReference type="AlphaFoldDB" id="C4JFB3"/>
<feature type="compositionally biased region" description="Basic and acidic residues" evidence="1">
    <location>
        <begin position="283"/>
        <end position="292"/>
    </location>
</feature>
<feature type="compositionally biased region" description="Polar residues" evidence="1">
    <location>
        <begin position="141"/>
        <end position="161"/>
    </location>
</feature>
<evidence type="ECO:0000259" key="2">
    <source>
        <dbReference type="Pfam" id="PF20994"/>
    </source>
</evidence>
<feature type="region of interest" description="Disordered" evidence="1">
    <location>
        <begin position="247"/>
        <end position="463"/>
    </location>
</feature>
<dbReference type="eggNOG" id="ENOG502SGUR">
    <property type="taxonomic scope" value="Eukaryota"/>
</dbReference>
<dbReference type="Proteomes" id="UP000002058">
    <property type="component" value="Unassembled WGS sequence"/>
</dbReference>
<dbReference type="KEGG" id="ure:UREG_02335"/>
<sequence length="701" mass="78491">MLHTPRIEACSQNVDRSSSIEFCQECCRSPPLMHVLKGSFTTTRVWRVKKGVVATIKMSVATNRAERQQMRQRGAANRKVKDVDFGFSFGSPQVLPKQPAQASSLSPPNREPTQVSPPKASTPNKKLSRPSTPGSRRLSARRTSNTPISKAPRSSGNQIPSPASVYDIPLDDEPEQRSSKRRRIKAIHEHQEEPLLPTAPSVLDHASPNLLQSDEQRPNEVQLPSVVLSPAQNPQRITLAAHHDGLSKEDFQKQHANPSPRKRKKRKSVRILPKKQQKPRIRANVEEPREVLETEEPVATFIGQRQLSEPRSKSKISPRAHLSPRENPTGVQPEVGGTYSQQEEKENDASTNFELPNVENVEQGELENDDDLQAGAKQKRPRTKSARQAETGGQKNKRRKPAINEVTNEETVSPNRVESEVLQPEQPETTQLEKPRPSRRNRRRAASKSLGDASEEVRGSSRSTIPVTVHRLCNISALENVSEGSDISDTEQAVPDKAQSRQKHSTRGGINAADVLNQICQETLEKTLSTLQKNIEQESNVGRASEWKRKCKVVQEFGSELENSLFGISELLESNFVLAARVKREKKEMLSLRHQLISLRKEREDVALRIDDVRSKYADDESARTERDSLNNSLHDLQLALERSHKRAEPSNTSPFAGLEFLLRMVGRNVSSIAPDSQGGLLYQIKHFNSQLENSAALLEK</sequence>
<evidence type="ECO:0000256" key="1">
    <source>
        <dbReference type="SAM" id="MobiDB-lite"/>
    </source>
</evidence>
<feature type="compositionally biased region" description="Acidic residues" evidence="1">
    <location>
        <begin position="362"/>
        <end position="372"/>
    </location>
</feature>
<feature type="compositionally biased region" description="Polar residues" evidence="1">
    <location>
        <begin position="100"/>
        <end position="134"/>
    </location>
</feature>
<protein>
    <recommendedName>
        <fullName evidence="2">Inner kinetochore subunit AME1 domain-containing protein</fullName>
    </recommendedName>
</protein>
<dbReference type="RefSeq" id="XP_002542819.1">
    <property type="nucleotide sequence ID" value="XM_002542773.1"/>
</dbReference>
<evidence type="ECO:0000313" key="4">
    <source>
        <dbReference type="Proteomes" id="UP000002058"/>
    </source>
</evidence>
<dbReference type="STRING" id="336963.C4JFB3"/>
<dbReference type="EMBL" id="CH476615">
    <property type="protein sequence ID" value="EEP77486.1"/>
    <property type="molecule type" value="Genomic_DNA"/>
</dbReference>
<dbReference type="InParanoid" id="C4JFB3"/>
<feature type="region of interest" description="Disordered" evidence="1">
    <location>
        <begin position="87"/>
        <end position="182"/>
    </location>
</feature>
<evidence type="ECO:0000313" key="3">
    <source>
        <dbReference type="EMBL" id="EEP77486.1"/>
    </source>
</evidence>
<name>C4JFB3_UNCRE</name>
<feature type="domain" description="Inner kinetochore subunit AME1" evidence="2">
    <location>
        <begin position="500"/>
        <end position="694"/>
    </location>
</feature>
<dbReference type="VEuPathDB" id="FungiDB:UREG_02335"/>
<keyword evidence="4" id="KW-1185">Reference proteome</keyword>
<feature type="compositionally biased region" description="Basic residues" evidence="1">
    <location>
        <begin position="260"/>
        <end position="281"/>
    </location>
</feature>
<dbReference type="OrthoDB" id="5377952at2759"/>
<dbReference type="Pfam" id="PF20994">
    <property type="entry name" value="CENPU"/>
    <property type="match status" value="1"/>
</dbReference>
<feature type="compositionally biased region" description="Polar residues" evidence="1">
    <location>
        <begin position="482"/>
        <end position="491"/>
    </location>
</feature>
<dbReference type="GeneID" id="8439148"/>
<feature type="compositionally biased region" description="Polar residues" evidence="1">
    <location>
        <begin position="405"/>
        <end position="416"/>
    </location>
</feature>
<feature type="compositionally biased region" description="Basic residues" evidence="1">
    <location>
        <begin position="437"/>
        <end position="446"/>
    </location>
</feature>
<accession>C4JFB3</accession>
<gene>
    <name evidence="3" type="ORF">UREG_02335</name>
</gene>
<reference evidence="4" key="1">
    <citation type="journal article" date="2009" name="Genome Res.">
        <title>Comparative genomic analyses of the human fungal pathogens Coccidioides and their relatives.</title>
        <authorList>
            <person name="Sharpton T.J."/>
            <person name="Stajich J.E."/>
            <person name="Rounsley S.D."/>
            <person name="Gardner M.J."/>
            <person name="Wortman J.R."/>
            <person name="Jordar V.S."/>
            <person name="Maiti R."/>
            <person name="Kodira C.D."/>
            <person name="Neafsey D.E."/>
            <person name="Zeng Q."/>
            <person name="Hung C.-Y."/>
            <person name="McMahan C."/>
            <person name="Muszewska A."/>
            <person name="Grynberg M."/>
            <person name="Mandel M.A."/>
            <person name="Kellner E.M."/>
            <person name="Barker B.M."/>
            <person name="Galgiani J.N."/>
            <person name="Orbach M.J."/>
            <person name="Kirkland T.N."/>
            <person name="Cole G.T."/>
            <person name="Henn M.R."/>
            <person name="Birren B.W."/>
            <person name="Taylor J.W."/>
        </authorList>
    </citation>
    <scope>NUCLEOTIDE SEQUENCE [LARGE SCALE GENOMIC DNA]</scope>
    <source>
        <strain evidence="4">UAMH 1704</strain>
    </source>
</reference>
<dbReference type="InterPro" id="IPR048743">
    <property type="entry name" value="AME1"/>
</dbReference>
<organism evidence="3 4">
    <name type="scientific">Uncinocarpus reesii (strain UAMH 1704)</name>
    <dbReference type="NCBI Taxonomy" id="336963"/>
    <lineage>
        <taxon>Eukaryota</taxon>
        <taxon>Fungi</taxon>
        <taxon>Dikarya</taxon>
        <taxon>Ascomycota</taxon>
        <taxon>Pezizomycotina</taxon>
        <taxon>Eurotiomycetes</taxon>
        <taxon>Eurotiomycetidae</taxon>
        <taxon>Onygenales</taxon>
        <taxon>Onygenaceae</taxon>
        <taxon>Uncinocarpus</taxon>
    </lineage>
</organism>
<dbReference type="HOGENOM" id="CLU_013782_1_0_1"/>
<dbReference type="OMA" id="SVMRIKG"/>